<comment type="function">
    <text evidence="4">This protein is involved in the repair of mismatches in DNA. It is required for dam-dependent methyl-directed DNA mismatch repair. May act as a 'molecular matchmaker', a protein that promotes the formation of a stable complex between two or more DNA-binding proteins in an ATP-dependent manner without itself being part of a final effector complex.</text>
</comment>
<dbReference type="Gene3D" id="3.30.1370.100">
    <property type="entry name" value="MutL, C-terminal domain, regulatory subdomain"/>
    <property type="match status" value="1"/>
</dbReference>
<dbReference type="SUPFAM" id="SSF54211">
    <property type="entry name" value="Ribosomal protein S5 domain 2-like"/>
    <property type="match status" value="1"/>
</dbReference>
<dbReference type="InterPro" id="IPR020568">
    <property type="entry name" value="Ribosomal_Su5_D2-typ_SF"/>
</dbReference>
<gene>
    <name evidence="4 7" type="primary">mutL</name>
    <name evidence="7" type="ORF">BTBSAS_120007</name>
</gene>
<dbReference type="InterPro" id="IPR036890">
    <property type="entry name" value="HATPase_C_sf"/>
</dbReference>
<organism evidence="7 8">
    <name type="scientific">Brochothrix thermosphacta</name>
    <name type="common">Microbacterium thermosphactum</name>
    <dbReference type="NCBI Taxonomy" id="2756"/>
    <lineage>
        <taxon>Bacteria</taxon>
        <taxon>Bacillati</taxon>
        <taxon>Bacillota</taxon>
        <taxon>Bacilli</taxon>
        <taxon>Bacillales</taxon>
        <taxon>Listeriaceae</taxon>
        <taxon>Brochothrix</taxon>
    </lineage>
</organism>
<dbReference type="PANTHER" id="PTHR10073">
    <property type="entry name" value="DNA MISMATCH REPAIR PROTEIN MLH, PMS, MUTL"/>
    <property type="match status" value="1"/>
</dbReference>
<dbReference type="Gene3D" id="3.30.230.10">
    <property type="match status" value="1"/>
</dbReference>
<dbReference type="Pfam" id="PF13589">
    <property type="entry name" value="HATPase_c_3"/>
    <property type="match status" value="1"/>
</dbReference>
<dbReference type="GO" id="GO:0140664">
    <property type="term" value="F:ATP-dependent DNA damage sensor activity"/>
    <property type="evidence" value="ECO:0007669"/>
    <property type="project" value="InterPro"/>
</dbReference>
<name>A0A2X0S420_BROTH</name>
<dbReference type="PROSITE" id="PS00058">
    <property type="entry name" value="DNA_MISMATCH_REPAIR_1"/>
    <property type="match status" value="1"/>
</dbReference>
<dbReference type="PANTHER" id="PTHR10073:SF12">
    <property type="entry name" value="DNA MISMATCH REPAIR PROTEIN MLH1"/>
    <property type="match status" value="1"/>
</dbReference>
<dbReference type="Pfam" id="PF08676">
    <property type="entry name" value="MutL_C"/>
    <property type="match status" value="1"/>
</dbReference>
<dbReference type="InterPro" id="IPR020667">
    <property type="entry name" value="DNA_mismatch_repair_MutL"/>
</dbReference>
<dbReference type="SMART" id="SM00853">
    <property type="entry name" value="MutL_C"/>
    <property type="match status" value="1"/>
</dbReference>
<accession>A0A2X0S420</accession>
<evidence type="ECO:0000256" key="3">
    <source>
        <dbReference type="ARBA" id="ARBA00023204"/>
    </source>
</evidence>
<dbReference type="GO" id="GO:0006298">
    <property type="term" value="P:mismatch repair"/>
    <property type="evidence" value="ECO:0007669"/>
    <property type="project" value="UniProtKB-UniRule"/>
</dbReference>
<dbReference type="InterPro" id="IPR014790">
    <property type="entry name" value="MutL_C"/>
</dbReference>
<comment type="similarity">
    <text evidence="1 4">Belongs to the DNA mismatch repair MutL/HexB family.</text>
</comment>
<evidence type="ECO:0000313" key="8">
    <source>
        <dbReference type="Proteomes" id="UP000270190"/>
    </source>
</evidence>
<keyword evidence="7" id="KW-0255">Endonuclease</keyword>
<dbReference type="InterPro" id="IPR037198">
    <property type="entry name" value="MutL_C_sf"/>
</dbReference>
<proteinExistence type="inferred from homology"/>
<dbReference type="InterPro" id="IPR042120">
    <property type="entry name" value="MutL_C_dimsub"/>
</dbReference>
<dbReference type="Gene3D" id="3.30.1540.20">
    <property type="entry name" value="MutL, C-terminal domain, dimerisation subdomain"/>
    <property type="match status" value="1"/>
</dbReference>
<sequence length="619" mass="69171">MMNRIQQLPDILSNQIAAGEVVERPASVVKELVENAIDAEATVIDILVEEAGLKSIDIIDNGNGIAPEDVTLAFSRHATSKIKTKDDLFRIASLGFRGEALPSIASVSELDLTTSTGTVGTHVLLQGGVETLHESSSARKGTHVKVSNLFYNTPARLKYIKSLPTELGHITDVINRLSLAHPNISFRLVHDGKSVLRTAGNGNLKQVLSQIYGLAIAQKAKPIKLSTNDFNIQGYLVLPEISRASRQYISTIINGRYIRNFALVKAIQEGFHTLLPIGRYPIVVLQIEMDPLIVDVNVHPSKLEVRLSKEKELGQVIAQGIKDVFKKERLIPDGPESKQQTQVAPVNDQARFNFDSLISSARSYDSDTNTSSDSVQEAVGPLPDGPAIVDDLDSVIEQTVMYDNDTPDYNQTPVVEETDEGRQRQPRMAKLYPIGQMHATYILAQNEEGLFIIDQHAAQERMKYDYFKIKIGEVENSAQSLLIPLVLEFSMDEALRLTEKLERLTAIGIEIEAFGQGSFVVRSYPTWFPNENVDQIIRDIVQDVLEHPNVDVAKFREKTAIMMSCKKSIKANHYLNSEDMQRLLDDLRYADDPFTCPHGRPVVIKYSVYEMEKMFKRVM</sequence>
<dbReference type="FunFam" id="3.30.1370.100:FF:000004">
    <property type="entry name" value="DNA mismatch repair endonuclease MutL"/>
    <property type="match status" value="1"/>
</dbReference>
<keyword evidence="3 4" id="KW-0234">DNA repair</keyword>
<dbReference type="SUPFAM" id="SSF55874">
    <property type="entry name" value="ATPase domain of HSP90 chaperone/DNA topoisomerase II/histidine kinase"/>
    <property type="match status" value="1"/>
</dbReference>
<dbReference type="GO" id="GO:0005524">
    <property type="term" value="F:ATP binding"/>
    <property type="evidence" value="ECO:0007669"/>
    <property type="project" value="InterPro"/>
</dbReference>
<dbReference type="SMART" id="SM01340">
    <property type="entry name" value="DNA_mis_repair"/>
    <property type="match status" value="1"/>
</dbReference>
<dbReference type="NCBIfam" id="TIGR00585">
    <property type="entry name" value="mutl"/>
    <property type="match status" value="1"/>
</dbReference>
<protein>
    <recommendedName>
        <fullName evidence="4">DNA mismatch repair protein MutL</fullName>
    </recommendedName>
</protein>
<evidence type="ECO:0000313" key="7">
    <source>
        <dbReference type="EMBL" id="SPP26871.1"/>
    </source>
</evidence>
<dbReference type="GO" id="GO:0016887">
    <property type="term" value="F:ATP hydrolysis activity"/>
    <property type="evidence" value="ECO:0007669"/>
    <property type="project" value="InterPro"/>
</dbReference>
<dbReference type="InterPro" id="IPR014721">
    <property type="entry name" value="Ribsml_uS5_D2-typ_fold_subgr"/>
</dbReference>
<dbReference type="InterPro" id="IPR002099">
    <property type="entry name" value="MutL/Mlh/PMS"/>
</dbReference>
<dbReference type="Proteomes" id="UP000270190">
    <property type="component" value="Unassembled WGS sequence"/>
</dbReference>
<dbReference type="SUPFAM" id="SSF118116">
    <property type="entry name" value="DNA mismatch repair protein MutL"/>
    <property type="match status" value="1"/>
</dbReference>
<evidence type="ECO:0000256" key="1">
    <source>
        <dbReference type="ARBA" id="ARBA00006082"/>
    </source>
</evidence>
<dbReference type="FunFam" id="3.30.565.10:FF:000003">
    <property type="entry name" value="DNA mismatch repair endonuclease MutL"/>
    <property type="match status" value="1"/>
</dbReference>
<reference evidence="8" key="1">
    <citation type="submission" date="2018-04" db="EMBL/GenBank/DDBJ databases">
        <authorList>
            <person name="Illikoud N."/>
        </authorList>
    </citation>
    <scope>NUCLEOTIDE SEQUENCE [LARGE SCALE GENOMIC DNA]</scope>
</reference>
<dbReference type="InterPro" id="IPR038973">
    <property type="entry name" value="MutL/Mlh/Pms-like"/>
</dbReference>
<keyword evidence="7" id="KW-0540">Nuclease</keyword>
<keyword evidence="2 4" id="KW-0227">DNA damage</keyword>
<dbReference type="NCBIfam" id="NF000950">
    <property type="entry name" value="PRK00095.1-3"/>
    <property type="match status" value="1"/>
</dbReference>
<dbReference type="GO" id="GO:0004519">
    <property type="term" value="F:endonuclease activity"/>
    <property type="evidence" value="ECO:0007669"/>
    <property type="project" value="UniProtKB-KW"/>
</dbReference>
<dbReference type="CDD" id="cd16926">
    <property type="entry name" value="HATPase_MutL-MLH-PMS-like"/>
    <property type="match status" value="1"/>
</dbReference>
<evidence type="ECO:0000259" key="5">
    <source>
        <dbReference type="SMART" id="SM00853"/>
    </source>
</evidence>
<dbReference type="GO" id="GO:0030983">
    <property type="term" value="F:mismatched DNA binding"/>
    <property type="evidence" value="ECO:0007669"/>
    <property type="project" value="InterPro"/>
</dbReference>
<dbReference type="GO" id="GO:0032300">
    <property type="term" value="C:mismatch repair complex"/>
    <property type="evidence" value="ECO:0007669"/>
    <property type="project" value="InterPro"/>
</dbReference>
<dbReference type="HAMAP" id="MF_00149">
    <property type="entry name" value="DNA_mis_repair"/>
    <property type="match status" value="1"/>
</dbReference>
<dbReference type="CDD" id="cd00782">
    <property type="entry name" value="MutL_Trans"/>
    <property type="match status" value="1"/>
</dbReference>
<dbReference type="InterPro" id="IPR014762">
    <property type="entry name" value="DNA_mismatch_repair_CS"/>
</dbReference>
<dbReference type="EMBL" id="OUNC01000004">
    <property type="protein sequence ID" value="SPP26871.1"/>
    <property type="molecule type" value="Genomic_DNA"/>
</dbReference>
<dbReference type="Pfam" id="PF01119">
    <property type="entry name" value="DNA_mis_repair"/>
    <property type="match status" value="1"/>
</dbReference>
<keyword evidence="7" id="KW-0378">Hydrolase</keyword>
<feature type="domain" description="DNA mismatch repair protein S5" evidence="6">
    <location>
        <begin position="208"/>
        <end position="326"/>
    </location>
</feature>
<dbReference type="InterPro" id="IPR013507">
    <property type="entry name" value="DNA_mismatch_S5_2-like"/>
</dbReference>
<dbReference type="Gene3D" id="3.30.565.10">
    <property type="entry name" value="Histidine kinase-like ATPase, C-terminal domain"/>
    <property type="match status" value="1"/>
</dbReference>
<feature type="domain" description="MutL C-terminal dimerisation" evidence="5">
    <location>
        <begin position="433"/>
        <end position="575"/>
    </location>
</feature>
<evidence type="ECO:0000256" key="4">
    <source>
        <dbReference type="HAMAP-Rule" id="MF_00149"/>
    </source>
</evidence>
<dbReference type="InterPro" id="IPR042121">
    <property type="entry name" value="MutL_C_regsub"/>
</dbReference>
<evidence type="ECO:0000259" key="6">
    <source>
        <dbReference type="SMART" id="SM01340"/>
    </source>
</evidence>
<evidence type="ECO:0000256" key="2">
    <source>
        <dbReference type="ARBA" id="ARBA00022763"/>
    </source>
</evidence>
<dbReference type="AlphaFoldDB" id="A0A2X0S420"/>